<dbReference type="RefSeq" id="WP_324388689.1">
    <property type="nucleotide sequence ID" value="NZ_BAAAPN010000028.1"/>
</dbReference>
<feature type="domain" description="Metallo-beta-lactamase" evidence="1">
    <location>
        <begin position="34"/>
        <end position="201"/>
    </location>
</feature>
<evidence type="ECO:0000313" key="2">
    <source>
        <dbReference type="EMBL" id="GAA1752647.1"/>
    </source>
</evidence>
<gene>
    <name evidence="2" type="ORF">GCM10009810_10840</name>
</gene>
<dbReference type="Proteomes" id="UP001501475">
    <property type="component" value="Unassembled WGS sequence"/>
</dbReference>
<dbReference type="SMART" id="SM00849">
    <property type="entry name" value="Lactamase_B"/>
    <property type="match status" value="1"/>
</dbReference>
<dbReference type="Gene3D" id="3.60.15.10">
    <property type="entry name" value="Ribonuclease Z/Hydroxyacylglutathione hydrolase-like"/>
    <property type="match status" value="1"/>
</dbReference>
<dbReference type="CDD" id="cd06262">
    <property type="entry name" value="metallo-hydrolase-like_MBL-fold"/>
    <property type="match status" value="1"/>
</dbReference>
<name>A0ABN2KBW8_9MICO</name>
<comment type="caution">
    <text evidence="2">The sequence shown here is derived from an EMBL/GenBank/DDBJ whole genome shotgun (WGS) entry which is preliminary data.</text>
</comment>
<dbReference type="Pfam" id="PF00753">
    <property type="entry name" value="Lactamase_B"/>
    <property type="match status" value="1"/>
</dbReference>
<dbReference type="InterPro" id="IPR001279">
    <property type="entry name" value="Metallo-B-lactamas"/>
</dbReference>
<keyword evidence="3" id="KW-1185">Reference proteome</keyword>
<dbReference type="InterPro" id="IPR036866">
    <property type="entry name" value="RibonucZ/Hydroxyglut_hydro"/>
</dbReference>
<evidence type="ECO:0000313" key="3">
    <source>
        <dbReference type="Proteomes" id="UP001501475"/>
    </source>
</evidence>
<reference evidence="2 3" key="1">
    <citation type="journal article" date="2019" name="Int. J. Syst. Evol. Microbiol.">
        <title>The Global Catalogue of Microorganisms (GCM) 10K type strain sequencing project: providing services to taxonomists for standard genome sequencing and annotation.</title>
        <authorList>
            <consortium name="The Broad Institute Genomics Platform"/>
            <consortium name="The Broad Institute Genome Sequencing Center for Infectious Disease"/>
            <person name="Wu L."/>
            <person name="Ma J."/>
        </authorList>
    </citation>
    <scope>NUCLEOTIDE SEQUENCE [LARGE SCALE GENOMIC DNA]</scope>
    <source>
        <strain evidence="2 3">JCM 15591</strain>
    </source>
</reference>
<dbReference type="EMBL" id="BAAAPN010000028">
    <property type="protein sequence ID" value="GAA1752647.1"/>
    <property type="molecule type" value="Genomic_DNA"/>
</dbReference>
<dbReference type="PANTHER" id="PTHR46233:SF1">
    <property type="entry name" value="CONSERVED PROTEIN"/>
    <property type="match status" value="1"/>
</dbReference>
<organism evidence="2 3">
    <name type="scientific">Nostocoides vanveenii</name>
    <dbReference type="NCBI Taxonomy" id="330835"/>
    <lineage>
        <taxon>Bacteria</taxon>
        <taxon>Bacillati</taxon>
        <taxon>Actinomycetota</taxon>
        <taxon>Actinomycetes</taxon>
        <taxon>Micrococcales</taxon>
        <taxon>Intrasporangiaceae</taxon>
        <taxon>Nostocoides</taxon>
    </lineage>
</organism>
<dbReference type="PANTHER" id="PTHR46233">
    <property type="entry name" value="HYDROXYACYLGLUTATHIONE HYDROLASE GLOC"/>
    <property type="match status" value="1"/>
</dbReference>
<protein>
    <submittedName>
        <fullName evidence="2">MBL fold metallo-hydrolase</fullName>
    </submittedName>
</protein>
<accession>A0ABN2KBW8</accession>
<proteinExistence type="predicted"/>
<evidence type="ECO:0000259" key="1">
    <source>
        <dbReference type="SMART" id="SM00849"/>
    </source>
</evidence>
<sequence>MTDPYTGEVTPGGPSEVRELAHATIRKMSVSAMHNNVYLVTDKGTGSQLLIDAADDPARCLALVAEGTGRLDALVTTHQHWDHTRALADVVAATGARTYAGADDADALPLPPDVRLSQGDTIAVGGLEFDVIHLRGHTPGSVALAYADPDGVTHLFTGDSLFPGGVGNTTMPGQSFESLYADVVDRVFDRFPDDTWFYPGHGNDSTVGLERPHLGEWRERGW</sequence>
<dbReference type="SUPFAM" id="SSF56281">
    <property type="entry name" value="Metallo-hydrolase/oxidoreductase"/>
    <property type="match status" value="1"/>
</dbReference>
<dbReference type="InterPro" id="IPR051453">
    <property type="entry name" value="MBL_Glyoxalase_II"/>
</dbReference>